<dbReference type="InterPro" id="IPR000719">
    <property type="entry name" value="Prot_kinase_dom"/>
</dbReference>
<evidence type="ECO:0000259" key="20">
    <source>
        <dbReference type="PROSITE" id="PS50011"/>
    </source>
</evidence>
<reference evidence="21" key="1">
    <citation type="submission" date="2013-07" db="EMBL/GenBank/DDBJ databases">
        <title>The genome of Eucalyptus grandis.</title>
        <authorList>
            <person name="Schmutz J."/>
            <person name="Hayes R."/>
            <person name="Myburg A."/>
            <person name="Tuskan G."/>
            <person name="Grattapaglia D."/>
            <person name="Rokhsar D.S."/>
        </authorList>
    </citation>
    <scope>NUCLEOTIDE SEQUENCE</scope>
    <source>
        <tissue evidence="21">Leaf extractions</tissue>
    </source>
</reference>
<evidence type="ECO:0000256" key="14">
    <source>
        <dbReference type="ARBA" id="ARBA00022989"/>
    </source>
</evidence>
<dbReference type="SMART" id="SM00220">
    <property type="entry name" value="S_TKc"/>
    <property type="match status" value="1"/>
</dbReference>
<dbReference type="Gene3D" id="3.80.10.10">
    <property type="entry name" value="Ribonuclease Inhibitor"/>
    <property type="match status" value="4"/>
</dbReference>
<dbReference type="EMBL" id="KK198758">
    <property type="protein sequence ID" value="KCW70966.1"/>
    <property type="molecule type" value="Genomic_DNA"/>
</dbReference>
<keyword evidence="16" id="KW-0675">Receptor</keyword>
<dbReference type="Pfam" id="PF00560">
    <property type="entry name" value="LRR_1"/>
    <property type="match status" value="5"/>
</dbReference>
<dbReference type="Gramene" id="KCW70966">
    <property type="protein sequence ID" value="KCW70966"/>
    <property type="gene ID" value="EUGRSUZ_F04076"/>
</dbReference>
<dbReference type="InterPro" id="IPR001611">
    <property type="entry name" value="Leu-rich_rpt"/>
</dbReference>
<keyword evidence="10" id="KW-0677">Repeat</keyword>
<name>A0A059BYG4_EUCGR</name>
<evidence type="ECO:0000256" key="13">
    <source>
        <dbReference type="ARBA" id="ARBA00022840"/>
    </source>
</evidence>
<keyword evidence="12" id="KW-0418">Kinase</keyword>
<evidence type="ECO:0000256" key="12">
    <source>
        <dbReference type="ARBA" id="ARBA00022777"/>
    </source>
</evidence>
<dbReference type="InterPro" id="IPR011009">
    <property type="entry name" value="Kinase-like_dom_sf"/>
</dbReference>
<evidence type="ECO:0000256" key="15">
    <source>
        <dbReference type="ARBA" id="ARBA00023136"/>
    </source>
</evidence>
<sequence length="851" mass="94033">MALDLNSQGLLGPISSHIGNLSFLRELRLQNNNFGLEIPSQIGQLLWLQILDLSNNSLTSKIPKNIWLLEPCRIPVELGSLLHLQSVRFISNQITGSILSSIGNLSSLEEIYCTENGLDGIIPKSLGRLTKLKALSLGINGLSGTIPPSLFNLSSLVIIDVVLNLFINQFNRSTPLLISNATNLEMLQLGFNELYGKVPSLANLHNLQTVTLFYNYLGSGGSDGDDLSFLCSLTNATNLRNMISGEIPREIQNLVNLQRLDMGDNLLSGPIPSDLGNLSNLALVVLSGNNLFGIIPSSLQNFQSLIILYLSKNNFKGRIPSYLEKYQSLAYLDLSSNNLCGPIIFAKTTNFFYLNLSRNHLSGVIPIEIGNLKHLAILDVLGNILNGEIPSSLGNCDGLTILRMQDNLFHGSIPQPISSLRSIEELDLSNNNFYGEIPKFLEVFQFLTKLNLSYNQLEDWLPTQGVFRNVSATFVIGNEKLCGGMPEFGLPKCISRNSKSGGVVHKLKLTIAIQKRNEPISSGSDVSLLNLSYGTLLKATNVFSSTNLIGIGSFGSVSKGLLQENGNVIEVKVLNLIGHGALKSFKVECEALKRIKPRNILKMSLALVYEFMVNGSLEEWLHPNPTPNDVDGHLKKLSLIQKINISIDVALALDYLHNQCKSPIIHCDLKPSNVLLDYDMVGDIGDFGLAKIIQESVSETRASMSSADLRGTIGYAAPEYVKGSKVSREGDVYSCGILLLEMFIGLRPTSDTFRDNLNLHNYVVESLPQQAMEITDPVLLHEEEGHNGFRYSLHERNRIYQDCLEMVYRIGLACSVEEPRRRMSIDKVATQLHLIRQKLFAASFLGRMRYE</sequence>
<feature type="domain" description="Protein kinase" evidence="20">
    <location>
        <begin position="543"/>
        <end position="836"/>
    </location>
</feature>
<dbReference type="PANTHER" id="PTHR27008">
    <property type="entry name" value="OS04G0122200 PROTEIN"/>
    <property type="match status" value="1"/>
</dbReference>
<comment type="catalytic activity">
    <reaction evidence="19">
        <text>L-seryl-[protein] + ATP = O-phospho-L-seryl-[protein] + ADP + H(+)</text>
        <dbReference type="Rhea" id="RHEA:17989"/>
        <dbReference type="Rhea" id="RHEA-COMP:9863"/>
        <dbReference type="Rhea" id="RHEA-COMP:11604"/>
        <dbReference type="ChEBI" id="CHEBI:15378"/>
        <dbReference type="ChEBI" id="CHEBI:29999"/>
        <dbReference type="ChEBI" id="CHEBI:30616"/>
        <dbReference type="ChEBI" id="CHEBI:83421"/>
        <dbReference type="ChEBI" id="CHEBI:456216"/>
        <dbReference type="EC" id="2.7.11.1"/>
    </reaction>
</comment>
<dbReference type="AlphaFoldDB" id="A0A059BYG4"/>
<evidence type="ECO:0000313" key="21">
    <source>
        <dbReference type="EMBL" id="KCW70966.1"/>
    </source>
</evidence>
<dbReference type="FunFam" id="3.80.10.10:FF:000288">
    <property type="entry name" value="LRR receptor-like serine/threonine-protein kinase EFR"/>
    <property type="match status" value="1"/>
</dbReference>
<dbReference type="Gene3D" id="1.10.510.10">
    <property type="entry name" value="Transferase(Phosphotransferase) domain 1"/>
    <property type="match status" value="1"/>
</dbReference>
<keyword evidence="11" id="KW-0547">Nucleotide-binding</keyword>
<dbReference type="Gene3D" id="3.30.200.20">
    <property type="entry name" value="Phosphorylase Kinase, domain 1"/>
    <property type="match status" value="1"/>
</dbReference>
<keyword evidence="8" id="KW-0812">Transmembrane</keyword>
<evidence type="ECO:0000256" key="17">
    <source>
        <dbReference type="ARBA" id="ARBA00023180"/>
    </source>
</evidence>
<evidence type="ECO:0000256" key="1">
    <source>
        <dbReference type="ARBA" id="ARBA00004162"/>
    </source>
</evidence>
<evidence type="ECO:0000256" key="11">
    <source>
        <dbReference type="ARBA" id="ARBA00022741"/>
    </source>
</evidence>
<dbReference type="EC" id="2.7.11.1" evidence="2"/>
<keyword evidence="13" id="KW-0067">ATP-binding</keyword>
<keyword evidence="14" id="KW-1133">Transmembrane helix</keyword>
<dbReference type="Pfam" id="PF13855">
    <property type="entry name" value="LRR_8"/>
    <property type="match status" value="1"/>
</dbReference>
<dbReference type="GO" id="GO:0005886">
    <property type="term" value="C:plasma membrane"/>
    <property type="evidence" value="ECO:0007669"/>
    <property type="project" value="UniProtKB-SubCell"/>
</dbReference>
<dbReference type="PROSITE" id="PS00108">
    <property type="entry name" value="PROTEIN_KINASE_ST"/>
    <property type="match status" value="1"/>
</dbReference>
<protein>
    <recommendedName>
        <fullName evidence="2">non-specific serine/threonine protein kinase</fullName>
        <ecNumber evidence="2">2.7.11.1</ecNumber>
    </recommendedName>
</protein>
<dbReference type="SUPFAM" id="SSF56112">
    <property type="entry name" value="Protein kinase-like (PK-like)"/>
    <property type="match status" value="1"/>
</dbReference>
<dbReference type="InterPro" id="IPR003591">
    <property type="entry name" value="Leu-rich_rpt_typical-subtyp"/>
</dbReference>
<keyword evidence="9" id="KW-0732">Signal</keyword>
<dbReference type="InParanoid" id="A0A059BYG4"/>
<dbReference type="SUPFAM" id="SSF52058">
    <property type="entry name" value="L domain-like"/>
    <property type="match status" value="2"/>
</dbReference>
<evidence type="ECO:0000256" key="2">
    <source>
        <dbReference type="ARBA" id="ARBA00012513"/>
    </source>
</evidence>
<dbReference type="InterPro" id="IPR008271">
    <property type="entry name" value="Ser/Thr_kinase_AS"/>
</dbReference>
<evidence type="ECO:0000256" key="6">
    <source>
        <dbReference type="ARBA" id="ARBA00022614"/>
    </source>
</evidence>
<evidence type="ECO:0000256" key="10">
    <source>
        <dbReference type="ARBA" id="ARBA00022737"/>
    </source>
</evidence>
<dbReference type="InterPro" id="IPR051809">
    <property type="entry name" value="Plant_receptor-like_S/T_kinase"/>
</dbReference>
<keyword evidence="17" id="KW-0325">Glycoprotein</keyword>
<evidence type="ECO:0000256" key="9">
    <source>
        <dbReference type="ARBA" id="ARBA00022729"/>
    </source>
</evidence>
<dbReference type="GO" id="GO:0005524">
    <property type="term" value="F:ATP binding"/>
    <property type="evidence" value="ECO:0007669"/>
    <property type="project" value="UniProtKB-KW"/>
</dbReference>
<gene>
    <name evidence="21" type="ORF">EUGRSUZ_F04076</name>
</gene>
<keyword evidence="5" id="KW-0597">Phosphoprotein</keyword>
<organism evidence="21">
    <name type="scientific">Eucalyptus grandis</name>
    <name type="common">Flooded gum</name>
    <dbReference type="NCBI Taxonomy" id="71139"/>
    <lineage>
        <taxon>Eukaryota</taxon>
        <taxon>Viridiplantae</taxon>
        <taxon>Streptophyta</taxon>
        <taxon>Embryophyta</taxon>
        <taxon>Tracheophyta</taxon>
        <taxon>Spermatophyta</taxon>
        <taxon>Magnoliopsida</taxon>
        <taxon>eudicotyledons</taxon>
        <taxon>Gunneridae</taxon>
        <taxon>Pentapetalae</taxon>
        <taxon>rosids</taxon>
        <taxon>malvids</taxon>
        <taxon>Myrtales</taxon>
        <taxon>Myrtaceae</taxon>
        <taxon>Myrtoideae</taxon>
        <taxon>Eucalypteae</taxon>
        <taxon>Eucalyptus</taxon>
    </lineage>
</organism>
<accession>A0A059BYG4</accession>
<dbReference type="SMART" id="SM00369">
    <property type="entry name" value="LRR_TYP"/>
    <property type="match status" value="5"/>
</dbReference>
<keyword evidence="3" id="KW-1003">Cell membrane</keyword>
<keyword evidence="15" id="KW-0472">Membrane</keyword>
<dbReference type="InterPro" id="IPR032675">
    <property type="entry name" value="LRR_dom_sf"/>
</dbReference>
<dbReference type="FunFam" id="1.10.510.10:FF:000358">
    <property type="entry name" value="Putative leucine-rich repeat receptor-like serine/threonine-protein kinase"/>
    <property type="match status" value="1"/>
</dbReference>
<evidence type="ECO:0000256" key="3">
    <source>
        <dbReference type="ARBA" id="ARBA00022475"/>
    </source>
</evidence>
<evidence type="ECO:0000256" key="16">
    <source>
        <dbReference type="ARBA" id="ARBA00023170"/>
    </source>
</evidence>
<proteinExistence type="predicted"/>
<dbReference type="PANTHER" id="PTHR27008:SF610">
    <property type="entry name" value="SERINE-THREONINE_TYROSINE-PROTEIN KINASE CATALYTIC DOMAIN-CONTAINING PROTEIN"/>
    <property type="match status" value="1"/>
</dbReference>
<dbReference type="GO" id="GO:0004674">
    <property type="term" value="F:protein serine/threonine kinase activity"/>
    <property type="evidence" value="ECO:0007669"/>
    <property type="project" value="UniProtKB-KW"/>
</dbReference>
<keyword evidence="7" id="KW-0808">Transferase</keyword>
<keyword evidence="4" id="KW-0723">Serine/threonine-protein kinase</keyword>
<evidence type="ECO:0000256" key="18">
    <source>
        <dbReference type="ARBA" id="ARBA00047899"/>
    </source>
</evidence>
<comment type="subcellular location">
    <subcellularLocation>
        <location evidence="1">Cell membrane</location>
        <topology evidence="1">Single-pass membrane protein</topology>
    </subcellularLocation>
</comment>
<evidence type="ECO:0000256" key="8">
    <source>
        <dbReference type="ARBA" id="ARBA00022692"/>
    </source>
</evidence>
<evidence type="ECO:0000256" key="7">
    <source>
        <dbReference type="ARBA" id="ARBA00022679"/>
    </source>
</evidence>
<comment type="catalytic activity">
    <reaction evidence="18">
        <text>L-threonyl-[protein] + ATP = O-phospho-L-threonyl-[protein] + ADP + H(+)</text>
        <dbReference type="Rhea" id="RHEA:46608"/>
        <dbReference type="Rhea" id="RHEA-COMP:11060"/>
        <dbReference type="Rhea" id="RHEA-COMP:11605"/>
        <dbReference type="ChEBI" id="CHEBI:15378"/>
        <dbReference type="ChEBI" id="CHEBI:30013"/>
        <dbReference type="ChEBI" id="CHEBI:30616"/>
        <dbReference type="ChEBI" id="CHEBI:61977"/>
        <dbReference type="ChEBI" id="CHEBI:456216"/>
        <dbReference type="EC" id="2.7.11.1"/>
    </reaction>
</comment>
<dbReference type="FunFam" id="3.80.10.10:FF:000383">
    <property type="entry name" value="Leucine-rich repeat receptor protein kinase EMS1"/>
    <property type="match status" value="1"/>
</dbReference>
<dbReference type="OMA" id="HERNRIY"/>
<dbReference type="PROSITE" id="PS50011">
    <property type="entry name" value="PROTEIN_KINASE_DOM"/>
    <property type="match status" value="1"/>
</dbReference>
<evidence type="ECO:0000256" key="4">
    <source>
        <dbReference type="ARBA" id="ARBA00022527"/>
    </source>
</evidence>
<evidence type="ECO:0000256" key="19">
    <source>
        <dbReference type="ARBA" id="ARBA00048679"/>
    </source>
</evidence>
<dbReference type="Pfam" id="PF00069">
    <property type="entry name" value="Pkinase"/>
    <property type="match status" value="1"/>
</dbReference>
<evidence type="ECO:0000256" key="5">
    <source>
        <dbReference type="ARBA" id="ARBA00022553"/>
    </source>
</evidence>
<keyword evidence="6" id="KW-0433">Leucine-rich repeat</keyword>